<feature type="region of interest" description="Disordered" evidence="1">
    <location>
        <begin position="212"/>
        <end position="236"/>
    </location>
</feature>
<dbReference type="GO" id="GO:0003677">
    <property type="term" value="F:DNA binding"/>
    <property type="evidence" value="ECO:0007669"/>
    <property type="project" value="TreeGrafter"/>
</dbReference>
<evidence type="ECO:0000256" key="1">
    <source>
        <dbReference type="SAM" id="MobiDB-lite"/>
    </source>
</evidence>
<protein>
    <submittedName>
        <fullName evidence="2">Gti1/Pac2 family-domain-containing protein</fullName>
    </submittedName>
</protein>
<dbReference type="Pfam" id="PF09729">
    <property type="entry name" value="Gti1_Pac2"/>
    <property type="match status" value="1"/>
</dbReference>
<comment type="caution">
    <text evidence="2">The sequence shown here is derived from an EMBL/GenBank/DDBJ whole genome shotgun (WGS) entry which is preliminary data.</text>
</comment>
<feature type="compositionally biased region" description="Polar residues" evidence="1">
    <location>
        <begin position="220"/>
        <end position="235"/>
    </location>
</feature>
<dbReference type="PANTHER" id="PTHR28027">
    <property type="entry name" value="TRANSCRIPTIONAL REGULATOR MIT1"/>
    <property type="match status" value="1"/>
</dbReference>
<feature type="region of interest" description="Disordered" evidence="1">
    <location>
        <begin position="125"/>
        <end position="149"/>
    </location>
</feature>
<name>A0AAD6UHW3_9AGAR</name>
<accession>A0AAD6UHW3</accession>
<organism evidence="2 3">
    <name type="scientific">Mycena belliarum</name>
    <dbReference type="NCBI Taxonomy" id="1033014"/>
    <lineage>
        <taxon>Eukaryota</taxon>
        <taxon>Fungi</taxon>
        <taxon>Dikarya</taxon>
        <taxon>Basidiomycota</taxon>
        <taxon>Agaricomycotina</taxon>
        <taxon>Agaricomycetes</taxon>
        <taxon>Agaricomycetidae</taxon>
        <taxon>Agaricales</taxon>
        <taxon>Marasmiineae</taxon>
        <taxon>Mycenaceae</taxon>
        <taxon>Mycena</taxon>
    </lineage>
</organism>
<dbReference type="InterPro" id="IPR018608">
    <property type="entry name" value="Gti1/Pac2"/>
</dbReference>
<dbReference type="AlphaFoldDB" id="A0AAD6UHW3"/>
<evidence type="ECO:0000313" key="3">
    <source>
        <dbReference type="Proteomes" id="UP001222325"/>
    </source>
</evidence>
<gene>
    <name evidence="2" type="ORF">B0H15DRAFT_463952</name>
</gene>
<keyword evidence="3" id="KW-1185">Reference proteome</keyword>
<dbReference type="Proteomes" id="UP001222325">
    <property type="component" value="Unassembled WGS sequence"/>
</dbReference>
<evidence type="ECO:0000313" key="2">
    <source>
        <dbReference type="EMBL" id="KAJ7100901.1"/>
    </source>
</evidence>
<sequence length="322" mass="36065">MKDGPPIWRNSQSSSSTYTARSIMSCVTHSALHIRDITDAHRVFEAVRLGTLPLIKRRLLPHERAELQSGNTFVWEESESEDGLVRWTEGRRWSQSRMRGDCLYYEEKVETSYEEKQAKAIRRAIKASESSGPVPAPPKRKDRPSKIGGLTKQTYSVTVQMPDAVVPRRWHLVAYFSASDVPILPVLDDYSYLKNIRVPPGVFLTTSRVPGGSPEPCMQSLDNPGTTTPSTQGSLSPRLECGELNPLGTAQPFPQEIRINLPPISSAQLPIKLPSLSSLGYPSPRAPTNQRLFPSASRVVARQHKAIRSDDRRILDRFRIDI</sequence>
<dbReference type="PANTHER" id="PTHR28027:SF1">
    <property type="entry name" value="CAMP INDEPENDENT REGULATORY PROTEIN (AFU_ORTHOLOGUE AFUA_3G09640)"/>
    <property type="match status" value="1"/>
</dbReference>
<reference evidence="2" key="1">
    <citation type="submission" date="2023-03" db="EMBL/GenBank/DDBJ databases">
        <title>Massive genome expansion in bonnet fungi (Mycena s.s.) driven by repeated elements and novel gene families across ecological guilds.</title>
        <authorList>
            <consortium name="Lawrence Berkeley National Laboratory"/>
            <person name="Harder C.B."/>
            <person name="Miyauchi S."/>
            <person name="Viragh M."/>
            <person name="Kuo A."/>
            <person name="Thoen E."/>
            <person name="Andreopoulos B."/>
            <person name="Lu D."/>
            <person name="Skrede I."/>
            <person name="Drula E."/>
            <person name="Henrissat B."/>
            <person name="Morin E."/>
            <person name="Kohler A."/>
            <person name="Barry K."/>
            <person name="LaButti K."/>
            <person name="Morin E."/>
            <person name="Salamov A."/>
            <person name="Lipzen A."/>
            <person name="Mereny Z."/>
            <person name="Hegedus B."/>
            <person name="Baldrian P."/>
            <person name="Stursova M."/>
            <person name="Weitz H."/>
            <person name="Taylor A."/>
            <person name="Grigoriev I.V."/>
            <person name="Nagy L.G."/>
            <person name="Martin F."/>
            <person name="Kauserud H."/>
        </authorList>
    </citation>
    <scope>NUCLEOTIDE SEQUENCE</scope>
    <source>
        <strain evidence="2">CBHHK173m</strain>
    </source>
</reference>
<dbReference type="EMBL" id="JARJCN010000005">
    <property type="protein sequence ID" value="KAJ7100901.1"/>
    <property type="molecule type" value="Genomic_DNA"/>
</dbReference>
<proteinExistence type="predicted"/>